<feature type="compositionally biased region" description="Polar residues" evidence="1">
    <location>
        <begin position="709"/>
        <end position="720"/>
    </location>
</feature>
<feature type="region of interest" description="Disordered" evidence="1">
    <location>
        <begin position="990"/>
        <end position="1040"/>
    </location>
</feature>
<feature type="compositionally biased region" description="Basic and acidic residues" evidence="1">
    <location>
        <begin position="1014"/>
        <end position="1032"/>
    </location>
</feature>
<feature type="compositionally biased region" description="Low complexity" evidence="1">
    <location>
        <begin position="805"/>
        <end position="832"/>
    </location>
</feature>
<feature type="compositionally biased region" description="Polar residues" evidence="1">
    <location>
        <begin position="444"/>
        <end position="454"/>
    </location>
</feature>
<feature type="compositionally biased region" description="Low complexity" evidence="1">
    <location>
        <begin position="698"/>
        <end position="708"/>
    </location>
</feature>
<protein>
    <submittedName>
        <fullName evidence="2">Uncharacterized protein</fullName>
    </submittedName>
</protein>
<feature type="region of interest" description="Disordered" evidence="1">
    <location>
        <begin position="398"/>
        <end position="456"/>
    </location>
</feature>
<feature type="compositionally biased region" description="Basic and acidic residues" evidence="1">
    <location>
        <begin position="638"/>
        <end position="654"/>
    </location>
</feature>
<feature type="compositionally biased region" description="Low complexity" evidence="1">
    <location>
        <begin position="775"/>
        <end position="790"/>
    </location>
</feature>
<feature type="region of interest" description="Disordered" evidence="1">
    <location>
        <begin position="903"/>
        <end position="922"/>
    </location>
</feature>
<organism evidence="2 3">
    <name type="scientific">Stentor coeruleus</name>
    <dbReference type="NCBI Taxonomy" id="5963"/>
    <lineage>
        <taxon>Eukaryota</taxon>
        <taxon>Sar</taxon>
        <taxon>Alveolata</taxon>
        <taxon>Ciliophora</taxon>
        <taxon>Postciliodesmatophora</taxon>
        <taxon>Heterotrichea</taxon>
        <taxon>Heterotrichida</taxon>
        <taxon>Stentoridae</taxon>
        <taxon>Stentor</taxon>
    </lineage>
</organism>
<feature type="compositionally biased region" description="Basic and acidic residues" evidence="1">
    <location>
        <begin position="414"/>
        <end position="442"/>
    </location>
</feature>
<feature type="region of interest" description="Disordered" evidence="1">
    <location>
        <begin position="284"/>
        <end position="360"/>
    </location>
</feature>
<feature type="compositionally biased region" description="Basic and acidic residues" evidence="1">
    <location>
        <begin position="285"/>
        <end position="360"/>
    </location>
</feature>
<feature type="compositionally biased region" description="Low complexity" evidence="1">
    <location>
        <begin position="746"/>
        <end position="762"/>
    </location>
</feature>
<dbReference type="AlphaFoldDB" id="A0A1R2BYP6"/>
<feature type="compositionally biased region" description="Basic and acidic residues" evidence="1">
    <location>
        <begin position="665"/>
        <end position="691"/>
    </location>
</feature>
<accession>A0A1R2BYP6</accession>
<feature type="compositionally biased region" description="Basic and acidic residues" evidence="1">
    <location>
        <begin position="611"/>
        <end position="630"/>
    </location>
</feature>
<keyword evidence="3" id="KW-1185">Reference proteome</keyword>
<feature type="compositionally biased region" description="Low complexity" evidence="1">
    <location>
        <begin position="721"/>
        <end position="736"/>
    </location>
</feature>
<gene>
    <name evidence="2" type="ORF">SteCoe_17709</name>
</gene>
<evidence type="ECO:0000256" key="1">
    <source>
        <dbReference type="SAM" id="MobiDB-lite"/>
    </source>
</evidence>
<evidence type="ECO:0000313" key="3">
    <source>
        <dbReference type="Proteomes" id="UP000187209"/>
    </source>
</evidence>
<name>A0A1R2BYP6_9CILI</name>
<proteinExistence type="predicted"/>
<evidence type="ECO:0000313" key="2">
    <source>
        <dbReference type="EMBL" id="OMJ81767.1"/>
    </source>
</evidence>
<feature type="region of interest" description="Disordered" evidence="1">
    <location>
        <begin position="596"/>
        <end position="832"/>
    </location>
</feature>
<sequence>MSLHKSFGYPSLEDIPQQSEPEDIYMRIKRARDALSSLYDTGLDMPYKKIRIENYDIYFRAKAREFYEEELKDKARDLEKEKKIEQAASMAGNLPPIEPGFVGKDKIKDEKAFDGIAGKAIIGNVNVFQNVGKGLISGQGMNLTTTGVFGPQKGSEGLVGMGGSGVFGFKTNESSQIEGFKGFTGTGVSDASKLQSLFPSKNQEVGKTGFGIPVPQNSFGLTPNWQNLKHAQDSFKAGLFMPQDKITPSITEGTKTNFFGANTSFQPIKFNSEAGKTVGFVGKAQSEEKKSDEKGILEEKTKEKKKEKEKEMKKEKEKEMKKEKEKEMKKEKEKEKEMKKEKEKEKEKEKKIEKNQEEKQVFGFKPALGAFVPNPNIISTQPTDFKPNTEVFVAPPANFVPNVTGFKPRTITITDEKDDKDDKDASSTNKSEDPAQIKHELSKAPSQPSLFSQSKSDKPIEIHPQLYKPIPIPHIQTPIPSRTDTKKTFEPGIAGSLFNPLPEISKPGPMQPKTLQIANLITLTDNSISSPPLLSPNELKPPQNSPVSFVQNSLSSNFLTNPVSSSPKAPSKLLMNISYIPKPENAQIFAELTKSPARESKISSQENPFITDKKDQNEGNPFKTDKKDQNEGNPFKNSGEKEKVPALTQKESEKGIFSYPSLDNIVKDKAKGKNEEIQLRRKRPKDHEDNTRKRKTFENTSESTTSSNLVPSNPQPFSLFSNTKPEPSSTSTPNPSQGSLFSSTKSEPSSLFQPSSSSSLFSNIKPGQGSLFLPQNPQSSSSTTKSENPSLFTKSSSDIPEQTKPTLSLNPPSSSLFSNSSSLFSGSSNTGSLFSTPPNKGSLFTNISNPPLNNQNSLFGNTSSGLFASPAKTQAPAYKPPSNNPFFVQNPVTTDFIEEEGFAPHSNSEECDSEPEKTQTTTETNLKPLITTPLITGGSSLFAAAPNKSLFSGFTTDSNKEKPLFQCFAAESNKEKPLFQSFATDSNKEKPLFQGFTTDSNKEKPLTQSFTTDSNKEKPLIQKSSTENKNEKPPVVQAKPQAISFFVTNTNPQDFFEDEGFAHNSDDNA</sequence>
<dbReference type="EMBL" id="MPUH01000367">
    <property type="protein sequence ID" value="OMJ81767.1"/>
    <property type="molecule type" value="Genomic_DNA"/>
</dbReference>
<feature type="compositionally biased region" description="Polar residues" evidence="1">
    <location>
        <begin position="791"/>
        <end position="804"/>
    </location>
</feature>
<comment type="caution">
    <text evidence="2">The sequence shown here is derived from an EMBL/GenBank/DDBJ whole genome shotgun (WGS) entry which is preliminary data.</text>
</comment>
<reference evidence="2 3" key="1">
    <citation type="submission" date="2016-11" db="EMBL/GenBank/DDBJ databases">
        <title>The macronuclear genome of Stentor coeruleus: a giant cell with tiny introns.</title>
        <authorList>
            <person name="Slabodnick M."/>
            <person name="Ruby J.G."/>
            <person name="Reiff S.B."/>
            <person name="Swart E.C."/>
            <person name="Gosai S."/>
            <person name="Prabakaran S."/>
            <person name="Witkowska E."/>
            <person name="Larue G.E."/>
            <person name="Fisher S."/>
            <person name="Freeman R.M."/>
            <person name="Gunawardena J."/>
            <person name="Chu W."/>
            <person name="Stover N.A."/>
            <person name="Gregory B.D."/>
            <person name="Nowacki M."/>
            <person name="Derisi J."/>
            <person name="Roy S.W."/>
            <person name="Marshall W.F."/>
            <person name="Sood P."/>
        </authorList>
    </citation>
    <scope>NUCLEOTIDE SEQUENCE [LARGE SCALE GENOMIC DNA]</scope>
    <source>
        <strain evidence="2">WM001</strain>
    </source>
</reference>
<dbReference type="Proteomes" id="UP000187209">
    <property type="component" value="Unassembled WGS sequence"/>
</dbReference>